<dbReference type="PROSITE" id="PS51379">
    <property type="entry name" value="4FE4S_FER_2"/>
    <property type="match status" value="2"/>
</dbReference>
<name>A0ABY5X0H7_LEICA</name>
<keyword evidence="4" id="KW-0411">Iron-sulfur</keyword>
<sequence length="316" mass="33067">MHAHIPQGQRPDGHPPQYVCFCRRPQIPDCNARHAPRGRSAMLDVASSSCELPLASLCEGAHQRKHETGRPQVLVLYETEPVSLAAAAPRREAEGAADVIPVLVCCLERIGHADLLHALACGFDVIHLQACPGSAGRAHQLQQVELARVLGGLGRILLFEDAGTLAQRLQAGIFPFPSVAPGVLAVGSRRDTVRASAAALLPAKTGIIALPEQAPYGAVSLDESCCTHCSSCVWVCPSDALSLTENGGALSFVESLCFQCGLCVSICPQRALHMEPGMDLTASAVLPQLLTGEEGRGEGSSTEPGHAGLPPILPAG</sequence>
<protein>
    <submittedName>
        <fullName evidence="7">4Fe-4S binding protein</fullName>
    </submittedName>
</protein>
<feature type="domain" description="4Fe-4S ferredoxin-type" evidence="6">
    <location>
        <begin position="217"/>
        <end position="246"/>
    </location>
</feature>
<dbReference type="EMBL" id="CP081078">
    <property type="protein sequence ID" value="UWQ59928.1"/>
    <property type="molecule type" value="Genomic_DNA"/>
</dbReference>
<reference evidence="7" key="1">
    <citation type="submission" date="2021-08" db="EMBL/GenBank/DDBJ databases">
        <authorList>
            <person name="Nwanade C."/>
            <person name="Wang M."/>
            <person name="Masoudi A."/>
            <person name="Yu Z."/>
            <person name="Liu J."/>
        </authorList>
    </citation>
    <scope>NUCLEOTIDE SEQUENCE</scope>
    <source>
        <strain evidence="7">S141</strain>
    </source>
</reference>
<keyword evidence="8" id="KW-1185">Reference proteome</keyword>
<evidence type="ECO:0000256" key="1">
    <source>
        <dbReference type="ARBA" id="ARBA00022485"/>
    </source>
</evidence>
<accession>A0ABY5X0H7</accession>
<evidence type="ECO:0000256" key="3">
    <source>
        <dbReference type="ARBA" id="ARBA00023004"/>
    </source>
</evidence>
<dbReference type="Proteomes" id="UP001058184">
    <property type="component" value="Chromosome"/>
</dbReference>
<dbReference type="InterPro" id="IPR050572">
    <property type="entry name" value="Fe-S_Ferredoxin"/>
</dbReference>
<feature type="region of interest" description="Disordered" evidence="5">
    <location>
        <begin position="292"/>
        <end position="316"/>
    </location>
</feature>
<evidence type="ECO:0000256" key="4">
    <source>
        <dbReference type="ARBA" id="ARBA00023014"/>
    </source>
</evidence>
<dbReference type="PROSITE" id="PS00198">
    <property type="entry name" value="4FE4S_FER_1"/>
    <property type="match status" value="2"/>
</dbReference>
<dbReference type="InterPro" id="IPR017896">
    <property type="entry name" value="4Fe4S_Fe-S-bd"/>
</dbReference>
<proteinExistence type="predicted"/>
<gene>
    <name evidence="7" type="ORF">K3722_07300</name>
</gene>
<dbReference type="Pfam" id="PF12838">
    <property type="entry name" value="Fer4_7"/>
    <property type="match status" value="1"/>
</dbReference>
<evidence type="ECO:0000313" key="8">
    <source>
        <dbReference type="Proteomes" id="UP001058184"/>
    </source>
</evidence>
<evidence type="ECO:0000256" key="2">
    <source>
        <dbReference type="ARBA" id="ARBA00022723"/>
    </source>
</evidence>
<dbReference type="PANTHER" id="PTHR43687:SF4">
    <property type="entry name" value="BLR5484 PROTEIN"/>
    <property type="match status" value="1"/>
</dbReference>
<evidence type="ECO:0000313" key="7">
    <source>
        <dbReference type="EMBL" id="UWQ59928.1"/>
    </source>
</evidence>
<dbReference type="PANTHER" id="PTHR43687">
    <property type="entry name" value="ADENYLYLSULFATE REDUCTASE, BETA SUBUNIT"/>
    <property type="match status" value="1"/>
</dbReference>
<dbReference type="InterPro" id="IPR017900">
    <property type="entry name" value="4Fe4S_Fe_S_CS"/>
</dbReference>
<evidence type="ECO:0000256" key="5">
    <source>
        <dbReference type="SAM" id="MobiDB-lite"/>
    </source>
</evidence>
<keyword evidence="3" id="KW-0408">Iron</keyword>
<organism evidence="7 8">
    <name type="scientific">Leisingera caerulea</name>
    <name type="common">Phaeobacter caeruleus</name>
    <dbReference type="NCBI Taxonomy" id="506591"/>
    <lineage>
        <taxon>Bacteria</taxon>
        <taxon>Pseudomonadati</taxon>
        <taxon>Pseudomonadota</taxon>
        <taxon>Alphaproteobacteria</taxon>
        <taxon>Rhodobacterales</taxon>
        <taxon>Roseobacteraceae</taxon>
        <taxon>Leisingera</taxon>
    </lineage>
</organism>
<feature type="domain" description="4Fe-4S ferredoxin-type" evidence="6">
    <location>
        <begin position="248"/>
        <end position="277"/>
    </location>
</feature>
<evidence type="ECO:0000259" key="6">
    <source>
        <dbReference type="PROSITE" id="PS51379"/>
    </source>
</evidence>
<keyword evidence="2" id="KW-0479">Metal-binding</keyword>
<keyword evidence="1" id="KW-0004">4Fe-4S</keyword>
<dbReference type="SUPFAM" id="SSF54862">
    <property type="entry name" value="4Fe-4S ferredoxins"/>
    <property type="match status" value="1"/>
</dbReference>
<dbReference type="Gene3D" id="3.30.70.20">
    <property type="match status" value="1"/>
</dbReference>